<dbReference type="EMBL" id="AP024747">
    <property type="protein sequence ID" value="BCY25873.1"/>
    <property type="molecule type" value="Genomic_DNA"/>
</dbReference>
<feature type="region of interest" description="Disordered" evidence="1">
    <location>
        <begin position="15"/>
        <end position="57"/>
    </location>
</feature>
<evidence type="ECO:0000313" key="2">
    <source>
        <dbReference type="EMBL" id="BCY25873.1"/>
    </source>
</evidence>
<organism evidence="2 3">
    <name type="scientific">Cutibacterium modestum</name>
    <dbReference type="NCBI Taxonomy" id="2559073"/>
    <lineage>
        <taxon>Bacteria</taxon>
        <taxon>Bacillati</taxon>
        <taxon>Actinomycetota</taxon>
        <taxon>Actinomycetes</taxon>
        <taxon>Propionibacteriales</taxon>
        <taxon>Propionibacteriaceae</taxon>
        <taxon>Cutibacterium</taxon>
    </lineage>
</organism>
<evidence type="ECO:0000313" key="3">
    <source>
        <dbReference type="Proteomes" id="UP000825072"/>
    </source>
</evidence>
<proteinExistence type="predicted"/>
<gene>
    <name evidence="2" type="ORF">KB1_18630</name>
</gene>
<accession>A0AAD1KPW0</accession>
<name>A0AAD1KPW0_9ACTN</name>
<evidence type="ECO:0000256" key="1">
    <source>
        <dbReference type="SAM" id="MobiDB-lite"/>
    </source>
</evidence>
<sequence length="95" mass="10586">MFDVRAQRLRIKTHGKPPCQHQMQFSPYAGTAPALSMGTPGTPEKERHGPDTDLPSASCRMIFAGERPDRNTPARTMCDAMQQIRNHRGVPTGQR</sequence>
<protein>
    <submittedName>
        <fullName evidence="2">Uncharacterized protein</fullName>
    </submittedName>
</protein>
<reference evidence="2" key="1">
    <citation type="submission" date="2021-06" db="EMBL/GenBank/DDBJ databases">
        <title>Genome sequence of Cutibacterium modestum strain KB17-24694.</title>
        <authorList>
            <person name="Dekio I."/>
            <person name="Asahina A."/>
            <person name="Nishida M."/>
        </authorList>
    </citation>
    <scope>NUCLEOTIDE SEQUENCE</scope>
    <source>
        <strain evidence="2">KB17-24694</strain>
    </source>
</reference>
<dbReference type="AlphaFoldDB" id="A0AAD1KPW0"/>
<dbReference type="Proteomes" id="UP000825072">
    <property type="component" value="Chromosome 1"/>
</dbReference>